<dbReference type="InterPro" id="IPR015032">
    <property type="entry name" value="ThsB__TIR-like_domain"/>
</dbReference>
<evidence type="ECO:0000313" key="2">
    <source>
        <dbReference type="EMBL" id="RVU39614.1"/>
    </source>
</evidence>
<dbReference type="Proteomes" id="UP000287447">
    <property type="component" value="Unassembled WGS sequence"/>
</dbReference>
<sequence length="145" mass="16864">MAETREKKIPVFITHAWRFHDDWNRLAQMIEQFPGSPWVNYSVPWYDPAIRVHSDAGKEKLTSILLAQIIPAKFLIFLCGPYSAKSAHIWFDKAVDIALERNKEILLLPGYATQEYLAPDRIADARRISWDLEKVHKEIVDNYAL</sequence>
<gene>
    <name evidence="2" type="ORF">EOI86_10420</name>
</gene>
<feature type="domain" description="Thoeris protein ThsB TIR-like" evidence="1">
    <location>
        <begin position="12"/>
        <end position="107"/>
    </location>
</feature>
<name>A0A437QYN7_9PROT</name>
<organism evidence="2 3">
    <name type="scientific">Hwanghaeella grinnelliae</name>
    <dbReference type="NCBI Taxonomy" id="2500179"/>
    <lineage>
        <taxon>Bacteria</taxon>
        <taxon>Pseudomonadati</taxon>
        <taxon>Pseudomonadota</taxon>
        <taxon>Alphaproteobacteria</taxon>
        <taxon>Rhodospirillales</taxon>
        <taxon>Rhodospirillaceae</taxon>
        <taxon>Hwanghaeella</taxon>
    </lineage>
</organism>
<protein>
    <recommendedName>
        <fullName evidence="1">Thoeris protein ThsB TIR-like domain-containing protein</fullName>
    </recommendedName>
</protein>
<comment type="caution">
    <text evidence="2">The sequence shown here is derived from an EMBL/GenBank/DDBJ whole genome shotgun (WGS) entry which is preliminary data.</text>
</comment>
<dbReference type="OrthoDB" id="9811746at2"/>
<dbReference type="InterPro" id="IPR036490">
    <property type="entry name" value="ThsB_TIR-like_sf"/>
</dbReference>
<evidence type="ECO:0000259" key="1">
    <source>
        <dbReference type="Pfam" id="PF08937"/>
    </source>
</evidence>
<dbReference type="RefSeq" id="WP_127764985.1">
    <property type="nucleotide sequence ID" value="NZ_SADE01000001.1"/>
</dbReference>
<dbReference type="Gene3D" id="3.40.50.9200">
    <property type="entry name" value="Hypothetical protein MTH538"/>
    <property type="match status" value="1"/>
</dbReference>
<dbReference type="EMBL" id="SADE01000001">
    <property type="protein sequence ID" value="RVU39614.1"/>
    <property type="molecule type" value="Genomic_DNA"/>
</dbReference>
<reference evidence="3" key="1">
    <citation type="submission" date="2019-01" db="EMBL/GenBank/DDBJ databases">
        <title>Gri0909 isolated from a small marine red alga.</title>
        <authorList>
            <person name="Kim J."/>
            <person name="Jeong S.E."/>
            <person name="Jeon C.O."/>
        </authorList>
    </citation>
    <scope>NUCLEOTIDE SEQUENCE [LARGE SCALE GENOMIC DNA]</scope>
    <source>
        <strain evidence="3">Gri0909</strain>
    </source>
</reference>
<accession>A0A437QYN7</accession>
<proteinExistence type="predicted"/>
<dbReference type="Pfam" id="PF08937">
    <property type="entry name" value="ThsB_TIR"/>
    <property type="match status" value="1"/>
</dbReference>
<evidence type="ECO:0000313" key="3">
    <source>
        <dbReference type="Proteomes" id="UP000287447"/>
    </source>
</evidence>
<keyword evidence="3" id="KW-1185">Reference proteome</keyword>
<dbReference type="AlphaFoldDB" id="A0A437QYN7"/>